<comment type="caution">
    <text evidence="1">The sequence shown here is derived from an EMBL/GenBank/DDBJ whole genome shotgun (WGS) entry which is preliminary data.</text>
</comment>
<keyword evidence="2" id="KW-1185">Reference proteome</keyword>
<evidence type="ECO:0008006" key="3">
    <source>
        <dbReference type="Google" id="ProtNLM"/>
    </source>
</evidence>
<organism evidence="1 2">
    <name type="scientific">Ranitomeya imitator</name>
    <name type="common">mimic poison frog</name>
    <dbReference type="NCBI Taxonomy" id="111125"/>
    <lineage>
        <taxon>Eukaryota</taxon>
        <taxon>Metazoa</taxon>
        <taxon>Chordata</taxon>
        <taxon>Craniata</taxon>
        <taxon>Vertebrata</taxon>
        <taxon>Euteleostomi</taxon>
        <taxon>Amphibia</taxon>
        <taxon>Batrachia</taxon>
        <taxon>Anura</taxon>
        <taxon>Neobatrachia</taxon>
        <taxon>Hyloidea</taxon>
        <taxon>Dendrobatidae</taxon>
        <taxon>Dendrobatinae</taxon>
        <taxon>Ranitomeya</taxon>
    </lineage>
</organism>
<evidence type="ECO:0000313" key="2">
    <source>
        <dbReference type="Proteomes" id="UP001176940"/>
    </source>
</evidence>
<accession>A0ABN9MSK0</accession>
<protein>
    <recommendedName>
        <fullName evidence="3">Maturase K</fullName>
    </recommendedName>
</protein>
<evidence type="ECO:0000313" key="1">
    <source>
        <dbReference type="EMBL" id="CAJ0968680.1"/>
    </source>
</evidence>
<dbReference type="Proteomes" id="UP001176940">
    <property type="component" value="Unassembled WGS sequence"/>
</dbReference>
<dbReference type="EMBL" id="CAUEEQ010079546">
    <property type="protein sequence ID" value="CAJ0968680.1"/>
    <property type="molecule type" value="Genomic_DNA"/>
</dbReference>
<feature type="non-terminal residue" evidence="1">
    <location>
        <position position="1"/>
    </location>
</feature>
<name>A0ABN9MSK0_9NEOB</name>
<proteinExistence type="predicted"/>
<gene>
    <name evidence="1" type="ORF">RIMI_LOCUS23320929</name>
</gene>
<sequence length="148" mass="16956">DPHTLVQLTSFLALNKFQPFHVSISSNTLLLLDFHSHLIRSEVVGYLGGRWDTSSQCKYLSSFVLHPIITDQLRGSPLLGKPNLIRTPYKVKKVYIQFQQRRHSRDVGDKTFLCQLLAAANELFLVSVPLRCFVRTNVHPDKILMNCH</sequence>
<reference evidence="1" key="1">
    <citation type="submission" date="2023-07" db="EMBL/GenBank/DDBJ databases">
        <authorList>
            <person name="Stuckert A."/>
        </authorList>
    </citation>
    <scope>NUCLEOTIDE SEQUENCE</scope>
</reference>